<name>A0AAV8WJG7_9CUCU</name>
<dbReference type="InterPro" id="IPR043128">
    <property type="entry name" value="Rev_trsase/Diguanyl_cyclase"/>
</dbReference>
<gene>
    <name evidence="1" type="ORF">NQ314_021022</name>
</gene>
<accession>A0AAV8WJG7</accession>
<dbReference type="Proteomes" id="UP001162156">
    <property type="component" value="Unassembled WGS sequence"/>
</dbReference>
<organism evidence="1 2">
    <name type="scientific">Rhamnusium bicolor</name>
    <dbReference type="NCBI Taxonomy" id="1586634"/>
    <lineage>
        <taxon>Eukaryota</taxon>
        <taxon>Metazoa</taxon>
        <taxon>Ecdysozoa</taxon>
        <taxon>Arthropoda</taxon>
        <taxon>Hexapoda</taxon>
        <taxon>Insecta</taxon>
        <taxon>Pterygota</taxon>
        <taxon>Neoptera</taxon>
        <taxon>Endopterygota</taxon>
        <taxon>Coleoptera</taxon>
        <taxon>Polyphaga</taxon>
        <taxon>Cucujiformia</taxon>
        <taxon>Chrysomeloidea</taxon>
        <taxon>Cerambycidae</taxon>
        <taxon>Lepturinae</taxon>
        <taxon>Rhagiini</taxon>
        <taxon>Rhamnusium</taxon>
    </lineage>
</organism>
<evidence type="ECO:0000313" key="2">
    <source>
        <dbReference type="Proteomes" id="UP001162156"/>
    </source>
</evidence>
<dbReference type="AlphaFoldDB" id="A0AAV8WJG7"/>
<sequence>MNECGFVRNQFLSSYFLIKEPNGKNRFILNLKKLNSFILVSHFKLEDYRTVLNFLSRDCFIAKLYLQDAYFLLPIDKKYRKYLKFKFANKLCELWYTFRVKHSPVYFHKVNEKSR</sequence>
<dbReference type="InterPro" id="IPR052055">
    <property type="entry name" value="Hepadnavirus_pol/RT"/>
</dbReference>
<keyword evidence="2" id="KW-1185">Reference proteome</keyword>
<comment type="caution">
    <text evidence="1">The sequence shown here is derived from an EMBL/GenBank/DDBJ whole genome shotgun (WGS) entry which is preliminary data.</text>
</comment>
<reference evidence="1" key="1">
    <citation type="journal article" date="2023" name="Insect Mol. Biol.">
        <title>Genome sequencing provides insights into the evolution of gene families encoding plant cell wall-degrading enzymes in longhorned beetles.</title>
        <authorList>
            <person name="Shin N.R."/>
            <person name="Okamura Y."/>
            <person name="Kirsch R."/>
            <person name="Pauchet Y."/>
        </authorList>
    </citation>
    <scope>NUCLEOTIDE SEQUENCE</scope>
    <source>
        <strain evidence="1">RBIC_L_NR</strain>
    </source>
</reference>
<dbReference type="Gene3D" id="3.10.10.10">
    <property type="entry name" value="HIV Type 1 Reverse Transcriptase, subunit A, domain 1"/>
    <property type="match status" value="1"/>
</dbReference>
<dbReference type="GO" id="GO:0071897">
    <property type="term" value="P:DNA biosynthetic process"/>
    <property type="evidence" value="ECO:0007669"/>
    <property type="project" value="UniProtKB-ARBA"/>
</dbReference>
<dbReference type="EMBL" id="JANEYF010005837">
    <property type="protein sequence ID" value="KAJ8926596.1"/>
    <property type="molecule type" value="Genomic_DNA"/>
</dbReference>
<dbReference type="PANTHER" id="PTHR33050:SF7">
    <property type="entry name" value="RIBONUCLEASE H"/>
    <property type="match status" value="1"/>
</dbReference>
<dbReference type="PANTHER" id="PTHR33050">
    <property type="entry name" value="REVERSE TRANSCRIPTASE DOMAIN-CONTAINING PROTEIN"/>
    <property type="match status" value="1"/>
</dbReference>
<dbReference type="Gene3D" id="3.30.70.270">
    <property type="match status" value="1"/>
</dbReference>
<dbReference type="InterPro" id="IPR043502">
    <property type="entry name" value="DNA/RNA_pol_sf"/>
</dbReference>
<proteinExistence type="predicted"/>
<protein>
    <submittedName>
        <fullName evidence="1">Uncharacterized protein</fullName>
    </submittedName>
</protein>
<dbReference type="SUPFAM" id="SSF56672">
    <property type="entry name" value="DNA/RNA polymerases"/>
    <property type="match status" value="1"/>
</dbReference>
<evidence type="ECO:0000313" key="1">
    <source>
        <dbReference type="EMBL" id="KAJ8926596.1"/>
    </source>
</evidence>